<dbReference type="HOGENOM" id="CLU_2806101_0_0_9"/>
<keyword evidence="3" id="KW-1185">Reference proteome</keyword>
<dbReference type="AlphaFoldDB" id="K1MD50"/>
<proteinExistence type="predicted"/>
<evidence type="ECO:0000256" key="1">
    <source>
        <dbReference type="SAM" id="MobiDB-lite"/>
    </source>
</evidence>
<gene>
    <name evidence="2" type="ORF">HMPREF9706_01425</name>
</gene>
<comment type="caution">
    <text evidence="2">The sequence shown here is derived from an EMBL/GenBank/DDBJ whole genome shotgun (WGS) entry which is preliminary data.</text>
</comment>
<reference evidence="2 3" key="1">
    <citation type="submission" date="2012-07" db="EMBL/GenBank/DDBJ databases">
        <title>The Genome Sequence of Facklamia hominis CCUG 36813.</title>
        <authorList>
            <consortium name="The Broad Institute Genome Sequencing Platform"/>
            <person name="Earl A."/>
            <person name="Ward D."/>
            <person name="Feldgarden M."/>
            <person name="Gevers D."/>
            <person name="Huys G."/>
            <person name="Walker B."/>
            <person name="Young S.K."/>
            <person name="Zeng Q."/>
            <person name="Gargeya S."/>
            <person name="Fitzgerald M."/>
            <person name="Haas B."/>
            <person name="Abouelleil A."/>
            <person name="Alvarado L."/>
            <person name="Arachchi H.M."/>
            <person name="Berlin A.M."/>
            <person name="Chapman S.B."/>
            <person name="Goldberg J."/>
            <person name="Griggs A."/>
            <person name="Gujja S."/>
            <person name="Hansen M."/>
            <person name="Howarth C."/>
            <person name="Imamovic A."/>
            <person name="Larimer J."/>
            <person name="McCowen C."/>
            <person name="Montmayeur A."/>
            <person name="Murphy C."/>
            <person name="Neiman D."/>
            <person name="Pearson M."/>
            <person name="Priest M."/>
            <person name="Roberts A."/>
            <person name="Saif S."/>
            <person name="Shea T."/>
            <person name="Sisk P."/>
            <person name="Sykes S."/>
            <person name="Wortman J."/>
            <person name="Nusbaum C."/>
            <person name="Birren B."/>
        </authorList>
    </citation>
    <scope>NUCLEOTIDE SEQUENCE [LARGE SCALE GENOMIC DNA]</scope>
    <source>
        <strain evidence="2 3">CCUG 36813</strain>
    </source>
</reference>
<accession>K1MD50</accession>
<evidence type="ECO:0000313" key="3">
    <source>
        <dbReference type="Proteomes" id="UP000004465"/>
    </source>
</evidence>
<evidence type="ECO:0008006" key="4">
    <source>
        <dbReference type="Google" id="ProtNLM"/>
    </source>
</evidence>
<dbReference type="PATRIC" id="fig|883111.3.peg.1440"/>
<protein>
    <recommendedName>
        <fullName evidence="4">DUF1659 domain-containing protein</fullName>
    </recommendedName>
</protein>
<feature type="region of interest" description="Disordered" evidence="1">
    <location>
        <begin position="1"/>
        <end position="26"/>
    </location>
</feature>
<dbReference type="STRING" id="883111.HMPREF9706_01425"/>
<dbReference type="EMBL" id="AGZD01000009">
    <property type="protein sequence ID" value="EKB53989.1"/>
    <property type="molecule type" value="Genomic_DNA"/>
</dbReference>
<organism evidence="2 3">
    <name type="scientific">Facklamia hominis CCUG 36813</name>
    <dbReference type="NCBI Taxonomy" id="883111"/>
    <lineage>
        <taxon>Bacteria</taxon>
        <taxon>Bacillati</taxon>
        <taxon>Bacillota</taxon>
        <taxon>Bacilli</taxon>
        <taxon>Lactobacillales</taxon>
        <taxon>Aerococcaceae</taxon>
        <taxon>Facklamia</taxon>
    </lineage>
</organism>
<dbReference type="Proteomes" id="UP000004465">
    <property type="component" value="Unassembled WGS sequence"/>
</dbReference>
<evidence type="ECO:0000313" key="2">
    <source>
        <dbReference type="EMBL" id="EKB53989.1"/>
    </source>
</evidence>
<dbReference type="RefSeq" id="WP_006908735.1">
    <property type="nucleotide sequence ID" value="NZ_JH932292.1"/>
</dbReference>
<name>K1MD50_9LACT</name>
<sequence>MSQKTFKSGRLSLKSLDPESKKTSSVSLNGLTETATVDQVQGVKAAIDNLLDIPSQTVEGVYTYQFN</sequence>